<dbReference type="InterPro" id="IPR019786">
    <property type="entry name" value="Zinc_finger_PHD-type_CS"/>
</dbReference>
<reference evidence="9 10" key="1">
    <citation type="journal article" date="2010" name="Nature">
        <title>Genome sequence of the palaeopolyploid soybean.</title>
        <authorList>
            <person name="Schmutz J."/>
            <person name="Cannon S.B."/>
            <person name="Schlueter J."/>
            <person name="Ma J."/>
            <person name="Mitros T."/>
            <person name="Nelson W."/>
            <person name="Hyten D.L."/>
            <person name="Song Q."/>
            <person name="Thelen J.J."/>
            <person name="Cheng J."/>
            <person name="Xu D."/>
            <person name="Hellsten U."/>
            <person name="May G.D."/>
            <person name="Yu Y."/>
            <person name="Sakurai T."/>
            <person name="Umezawa T."/>
            <person name="Bhattacharyya M.K."/>
            <person name="Sandhu D."/>
            <person name="Valliyodan B."/>
            <person name="Lindquist E."/>
            <person name="Peto M."/>
            <person name="Grant D."/>
            <person name="Shu S."/>
            <person name="Goodstein D."/>
            <person name="Barry K."/>
            <person name="Futrell-Griggs M."/>
            <person name="Abernathy B."/>
            <person name="Du J."/>
            <person name="Tian Z."/>
            <person name="Zhu L."/>
            <person name="Gill N."/>
            <person name="Joshi T."/>
            <person name="Libault M."/>
            <person name="Sethuraman A."/>
            <person name="Zhang X.-C."/>
            <person name="Shinozaki K."/>
            <person name="Nguyen H.T."/>
            <person name="Wing R.A."/>
            <person name="Cregan P."/>
            <person name="Specht J."/>
            <person name="Grimwood J."/>
            <person name="Rokhsar D."/>
            <person name="Stacey G."/>
            <person name="Shoemaker R.C."/>
            <person name="Jackson S.A."/>
        </authorList>
    </citation>
    <scope>NUCLEOTIDE SEQUENCE [LARGE SCALE GENOMIC DNA]</scope>
    <source>
        <strain evidence="10">cv. Williams 82</strain>
        <tissue evidence="9">Callus</tissue>
    </source>
</reference>
<evidence type="ECO:0000313" key="11">
    <source>
        <dbReference type="Proteomes" id="UP000008827"/>
    </source>
</evidence>
<dbReference type="GO" id="GO:0008270">
    <property type="term" value="F:zinc ion binding"/>
    <property type="evidence" value="ECO:0007669"/>
    <property type="project" value="UniProtKB-KW"/>
</dbReference>
<dbReference type="Proteomes" id="UP000008827">
    <property type="component" value="Chromosome 3"/>
</dbReference>
<evidence type="ECO:0000256" key="2">
    <source>
        <dbReference type="ARBA" id="ARBA00022723"/>
    </source>
</evidence>
<dbReference type="InterPro" id="IPR042163">
    <property type="entry name" value="PHF12"/>
</dbReference>
<keyword evidence="2" id="KW-0479">Metal-binding</keyword>
<dbReference type="Gramene" id="KRH67232">
    <property type="protein sequence ID" value="KRH67232"/>
    <property type="gene ID" value="GLYMA_03G155500"/>
</dbReference>
<dbReference type="EMBL" id="CM000836">
    <property type="protein sequence ID" value="KRH67232.1"/>
    <property type="molecule type" value="Genomic_DNA"/>
</dbReference>
<feature type="compositionally biased region" description="Polar residues" evidence="7">
    <location>
        <begin position="1"/>
        <end position="10"/>
    </location>
</feature>
<keyword evidence="4" id="KW-0862">Zinc</keyword>
<dbReference type="STRING" id="3847.A0A0R0KJU4"/>
<gene>
    <name evidence="9" type="ORF">GLYMA_03G155500</name>
</gene>
<feature type="region of interest" description="Disordered" evidence="7">
    <location>
        <begin position="157"/>
        <end position="183"/>
    </location>
</feature>
<keyword evidence="5" id="KW-0539">Nucleus</keyword>
<feature type="domain" description="PHD-type" evidence="8">
    <location>
        <begin position="310"/>
        <end position="355"/>
    </location>
</feature>
<dbReference type="InterPro" id="IPR001965">
    <property type="entry name" value="Znf_PHD"/>
</dbReference>
<feature type="region of interest" description="Disordered" evidence="7">
    <location>
        <begin position="1"/>
        <end position="28"/>
    </location>
</feature>
<dbReference type="EnsemblPlants" id="KRH67232">
    <property type="protein sequence ID" value="KRH67232"/>
    <property type="gene ID" value="GLYMA_03G155500"/>
</dbReference>
<keyword evidence="11" id="KW-1185">Reference proteome</keyword>
<organism evidence="9">
    <name type="scientific">Glycine max</name>
    <name type="common">Soybean</name>
    <name type="synonym">Glycine hispida</name>
    <dbReference type="NCBI Taxonomy" id="3847"/>
    <lineage>
        <taxon>Eukaryota</taxon>
        <taxon>Viridiplantae</taxon>
        <taxon>Streptophyta</taxon>
        <taxon>Embryophyta</taxon>
        <taxon>Tracheophyta</taxon>
        <taxon>Spermatophyta</taxon>
        <taxon>Magnoliopsida</taxon>
        <taxon>eudicotyledons</taxon>
        <taxon>Gunneridae</taxon>
        <taxon>Pentapetalae</taxon>
        <taxon>rosids</taxon>
        <taxon>fabids</taxon>
        <taxon>Fabales</taxon>
        <taxon>Fabaceae</taxon>
        <taxon>Papilionoideae</taxon>
        <taxon>50 kb inversion clade</taxon>
        <taxon>NPAAA clade</taxon>
        <taxon>indigoferoid/millettioid clade</taxon>
        <taxon>Phaseoleae</taxon>
        <taxon>Glycine</taxon>
        <taxon>Glycine subgen. Soja</taxon>
    </lineage>
</organism>
<dbReference type="OrthoDB" id="429143at2759"/>
<proteinExistence type="predicted"/>
<dbReference type="Pfam" id="PF00628">
    <property type="entry name" value="PHD"/>
    <property type="match status" value="1"/>
</dbReference>
<evidence type="ECO:0000256" key="3">
    <source>
        <dbReference type="ARBA" id="ARBA00022771"/>
    </source>
</evidence>
<evidence type="ECO:0000256" key="5">
    <source>
        <dbReference type="ARBA" id="ARBA00023242"/>
    </source>
</evidence>
<dbReference type="GO" id="GO:0006357">
    <property type="term" value="P:regulation of transcription by RNA polymerase II"/>
    <property type="evidence" value="ECO:0000318"/>
    <property type="project" value="GO_Central"/>
</dbReference>
<dbReference type="InterPro" id="IPR032308">
    <property type="entry name" value="TDBD"/>
</dbReference>
<evidence type="ECO:0000256" key="1">
    <source>
        <dbReference type="ARBA" id="ARBA00004123"/>
    </source>
</evidence>
<dbReference type="PROSITE" id="PS01359">
    <property type="entry name" value="ZF_PHD_1"/>
    <property type="match status" value="1"/>
</dbReference>
<dbReference type="GO" id="GO:0005634">
    <property type="term" value="C:nucleus"/>
    <property type="evidence" value="ECO:0000318"/>
    <property type="project" value="GO_Central"/>
</dbReference>
<evidence type="ECO:0000256" key="6">
    <source>
        <dbReference type="PROSITE-ProRule" id="PRU00146"/>
    </source>
</evidence>
<dbReference type="Gene3D" id="3.30.40.10">
    <property type="entry name" value="Zinc/RING finger domain, C3HC4 (zinc finger)"/>
    <property type="match status" value="1"/>
</dbReference>
<dbReference type="AlphaFoldDB" id="A0A0R0KJU4"/>
<dbReference type="InParanoid" id="A0A0R0KJU4"/>
<dbReference type="GO" id="GO:0003714">
    <property type="term" value="F:transcription corepressor activity"/>
    <property type="evidence" value="ECO:0000318"/>
    <property type="project" value="GO_Central"/>
</dbReference>
<reference evidence="9" key="3">
    <citation type="submission" date="2018-07" db="EMBL/GenBank/DDBJ databases">
        <title>WGS assembly of Glycine max.</title>
        <authorList>
            <person name="Schmutz J."/>
            <person name="Cannon S."/>
            <person name="Schlueter J."/>
            <person name="Ma J."/>
            <person name="Mitros T."/>
            <person name="Nelson W."/>
            <person name="Hyten D."/>
            <person name="Song Q."/>
            <person name="Thelen J."/>
            <person name="Cheng J."/>
            <person name="Xu D."/>
            <person name="Hellsten U."/>
            <person name="May G."/>
            <person name="Yu Y."/>
            <person name="Sakurai T."/>
            <person name="Umezawa T."/>
            <person name="Bhattacharyya M."/>
            <person name="Sandhu D."/>
            <person name="Valliyodan B."/>
            <person name="Lindquist E."/>
            <person name="Peto M."/>
            <person name="Grant D."/>
            <person name="Shu S."/>
            <person name="Goodstein D."/>
            <person name="Barry K."/>
            <person name="Futrell-Griggs M."/>
            <person name="Abernathy B."/>
            <person name="Du J."/>
            <person name="Tian Z."/>
            <person name="Zhu L."/>
            <person name="Gill N."/>
            <person name="Joshi T."/>
            <person name="Libault M."/>
            <person name="Sethuraman A."/>
            <person name="Zhang X."/>
            <person name="Shinozaki K."/>
            <person name="Nguyen H."/>
            <person name="Wing R."/>
            <person name="Cregan P."/>
            <person name="Specht J."/>
            <person name="Grimwood J."/>
            <person name="Rokhsar D."/>
            <person name="Stacey G."/>
            <person name="Shoemaker R."/>
            <person name="Jackson S."/>
        </authorList>
    </citation>
    <scope>NUCLEOTIDE SEQUENCE</scope>
    <source>
        <tissue evidence="9">Callus</tissue>
    </source>
</reference>
<dbReference type="Pfam" id="PF16135">
    <property type="entry name" value="TDBD"/>
    <property type="match status" value="1"/>
</dbReference>
<dbReference type="InterPro" id="IPR056511">
    <property type="entry name" value="IDM1_C"/>
</dbReference>
<sequence length="631" mass="72067">MGENSQSQTTLEKHDDGDERGVKESGNGECSRSLEVYFGDYAMINMGEFSGFPLSFDVGNSNPPNDGDKDKILGQEVITRLQNNGHKDKTFLRLELIERLQHRTRGLRRLTRIHGVDLTNETEDTCPRRSIKKEILEEVLGISHPMVSQSEKVVAHDEENDVNVLEKEPRSGARKTRSASRKLNTGKKTVLSWMIETGTIRQREKVHYMDHKNERALLSGEIFGDGILCDCCFQVVSISQFEAHSRRQIISDDTVLENMSEESDPLKNMFEERRGRSLLQCMEEAWNRQDKSSVGKFYNEVRVRGSDYNDVTCSLCGKRGDLICCDTCPSTFHQSCLDIQTLPSGDWNCIYCCCKFCGLYKQMDSFQLSSCRLCEQRYHQSCLEATGANTSHSKHSSLCGNGCKELYERLEKLLRVKHNIEDGFSWSFICRSDVDSNATQIEPRVVECNAKIAVALSVMYEGFRPCIDDGSEINLIHSVMYNCGSNFPRLDCKRFITAILERGDEITSVASIRIHGNQLAEMPFVTTRSVYRHEGMFSRLLNAIESALSFLNVELLVIPSVKELREIWIRSFGFEPLDLRSKKMMKGMNLLVFRGTEMLQKKIPKRNFPDENLKSYSRQTSKRNLDSFLFN</sequence>
<evidence type="ECO:0000259" key="8">
    <source>
        <dbReference type="PROSITE" id="PS50016"/>
    </source>
</evidence>
<name>A0A0R0KJU4_SOYBN</name>
<dbReference type="SMR" id="A0A0R0KJU4"/>
<dbReference type="PANTHER" id="PTHR46309">
    <property type="entry name" value="PHD FINGER PROTEIN 12"/>
    <property type="match status" value="1"/>
</dbReference>
<dbReference type="InterPro" id="IPR011011">
    <property type="entry name" value="Znf_FYVE_PHD"/>
</dbReference>
<feature type="compositionally biased region" description="Basic and acidic residues" evidence="7">
    <location>
        <begin position="11"/>
        <end position="23"/>
    </location>
</feature>
<evidence type="ECO:0000313" key="10">
    <source>
        <dbReference type="EnsemblPlants" id="KRH67232"/>
    </source>
</evidence>
<dbReference type="InterPro" id="IPR019787">
    <property type="entry name" value="Znf_PHD-finger"/>
</dbReference>
<accession>A0A0R0KJU4</accession>
<dbReference type="PROSITE" id="PS50016">
    <property type="entry name" value="ZF_PHD_2"/>
    <property type="match status" value="1"/>
</dbReference>
<keyword evidence="3 6" id="KW-0863">Zinc-finger</keyword>
<dbReference type="Pfam" id="PF23209">
    <property type="entry name" value="IDM1_C"/>
    <property type="match status" value="1"/>
</dbReference>
<evidence type="ECO:0000256" key="4">
    <source>
        <dbReference type="ARBA" id="ARBA00022833"/>
    </source>
</evidence>
<dbReference type="SMART" id="SM00249">
    <property type="entry name" value="PHD"/>
    <property type="match status" value="2"/>
</dbReference>
<dbReference type="PaxDb" id="3847-GLYMA03G31181.1"/>
<dbReference type="PANTHER" id="PTHR46309:SF1">
    <property type="entry name" value="PHD FINGER PROTEIN 12"/>
    <property type="match status" value="1"/>
</dbReference>
<dbReference type="InterPro" id="IPR013083">
    <property type="entry name" value="Znf_RING/FYVE/PHD"/>
</dbReference>
<protein>
    <recommendedName>
        <fullName evidence="8">PHD-type domain-containing protein</fullName>
    </recommendedName>
</protein>
<dbReference type="OMA" id="HIESAPQ"/>
<reference evidence="10" key="2">
    <citation type="submission" date="2018-02" db="UniProtKB">
        <authorList>
            <consortium name="EnsemblPlants"/>
        </authorList>
    </citation>
    <scope>IDENTIFICATION</scope>
    <source>
        <strain evidence="10">Williams 82</strain>
    </source>
</reference>
<comment type="subcellular location">
    <subcellularLocation>
        <location evidence="1">Nucleus</location>
    </subcellularLocation>
</comment>
<evidence type="ECO:0000256" key="7">
    <source>
        <dbReference type="SAM" id="MobiDB-lite"/>
    </source>
</evidence>
<evidence type="ECO:0000313" key="9">
    <source>
        <dbReference type="EMBL" id="KRH67232.1"/>
    </source>
</evidence>
<dbReference type="SUPFAM" id="SSF57903">
    <property type="entry name" value="FYVE/PHD zinc finger"/>
    <property type="match status" value="1"/>
</dbReference>